<dbReference type="Gene3D" id="1.10.472.10">
    <property type="entry name" value="Cyclin-like"/>
    <property type="match status" value="1"/>
</dbReference>
<evidence type="ECO:0000313" key="2">
    <source>
        <dbReference type="EMBL" id="KIM91878.1"/>
    </source>
</evidence>
<evidence type="ECO:0008006" key="4">
    <source>
        <dbReference type="Google" id="ProtNLM"/>
    </source>
</evidence>
<accession>A0A0C3BZA6</accession>
<dbReference type="OrthoDB" id="286814at2759"/>
<dbReference type="CDD" id="cd20557">
    <property type="entry name" value="CYCLIN_ScPCL1-like"/>
    <property type="match status" value="1"/>
</dbReference>
<evidence type="ECO:0000256" key="1">
    <source>
        <dbReference type="SAM" id="MobiDB-lite"/>
    </source>
</evidence>
<name>A0A0C3BZA6_PILCF</name>
<dbReference type="GO" id="GO:0000307">
    <property type="term" value="C:cyclin-dependent protein kinase holoenzyme complex"/>
    <property type="evidence" value="ECO:0007669"/>
    <property type="project" value="TreeGrafter"/>
</dbReference>
<dbReference type="HOGENOM" id="CLU_018882_0_0_1"/>
<feature type="region of interest" description="Disordered" evidence="1">
    <location>
        <begin position="1"/>
        <end position="27"/>
    </location>
</feature>
<dbReference type="InParanoid" id="A0A0C3BZA6"/>
<organism evidence="2 3">
    <name type="scientific">Piloderma croceum (strain F 1598)</name>
    <dbReference type="NCBI Taxonomy" id="765440"/>
    <lineage>
        <taxon>Eukaryota</taxon>
        <taxon>Fungi</taxon>
        <taxon>Dikarya</taxon>
        <taxon>Basidiomycota</taxon>
        <taxon>Agaricomycotina</taxon>
        <taxon>Agaricomycetes</taxon>
        <taxon>Agaricomycetidae</taxon>
        <taxon>Atheliales</taxon>
        <taxon>Atheliaceae</taxon>
        <taxon>Piloderma</taxon>
    </lineage>
</organism>
<dbReference type="AlphaFoldDB" id="A0A0C3BZA6"/>
<dbReference type="EMBL" id="KN832970">
    <property type="protein sequence ID" value="KIM91878.1"/>
    <property type="molecule type" value="Genomic_DNA"/>
</dbReference>
<dbReference type="GO" id="GO:0016538">
    <property type="term" value="F:cyclin-dependent protein serine/threonine kinase regulator activity"/>
    <property type="evidence" value="ECO:0007669"/>
    <property type="project" value="TreeGrafter"/>
</dbReference>
<proteinExistence type="predicted"/>
<feature type="region of interest" description="Disordered" evidence="1">
    <location>
        <begin position="420"/>
        <end position="534"/>
    </location>
</feature>
<feature type="compositionally biased region" description="Low complexity" evidence="1">
    <location>
        <begin position="519"/>
        <end position="530"/>
    </location>
</feature>
<feature type="region of interest" description="Disordered" evidence="1">
    <location>
        <begin position="40"/>
        <end position="64"/>
    </location>
</feature>
<gene>
    <name evidence="2" type="ORF">PILCRDRAFT_809864</name>
</gene>
<dbReference type="PANTHER" id="PTHR15615:SF36">
    <property type="entry name" value="PHO85 CYCLIN-5"/>
    <property type="match status" value="1"/>
</dbReference>
<feature type="compositionally biased region" description="Polar residues" evidence="1">
    <location>
        <begin position="503"/>
        <end position="512"/>
    </location>
</feature>
<reference evidence="3" key="2">
    <citation type="submission" date="2015-01" db="EMBL/GenBank/DDBJ databases">
        <title>Evolutionary Origins and Diversification of the Mycorrhizal Mutualists.</title>
        <authorList>
            <consortium name="DOE Joint Genome Institute"/>
            <consortium name="Mycorrhizal Genomics Consortium"/>
            <person name="Kohler A."/>
            <person name="Kuo A."/>
            <person name="Nagy L.G."/>
            <person name="Floudas D."/>
            <person name="Copeland A."/>
            <person name="Barry K.W."/>
            <person name="Cichocki N."/>
            <person name="Veneault-Fourrey C."/>
            <person name="LaButti K."/>
            <person name="Lindquist E.A."/>
            <person name="Lipzen A."/>
            <person name="Lundell T."/>
            <person name="Morin E."/>
            <person name="Murat C."/>
            <person name="Riley R."/>
            <person name="Ohm R."/>
            <person name="Sun H."/>
            <person name="Tunlid A."/>
            <person name="Henrissat B."/>
            <person name="Grigoriev I.V."/>
            <person name="Hibbett D.S."/>
            <person name="Martin F."/>
        </authorList>
    </citation>
    <scope>NUCLEOTIDE SEQUENCE [LARGE SCALE GENOMIC DNA]</scope>
    <source>
        <strain evidence="3">F 1598</strain>
    </source>
</reference>
<evidence type="ECO:0000313" key="3">
    <source>
        <dbReference type="Proteomes" id="UP000054166"/>
    </source>
</evidence>
<feature type="compositionally biased region" description="Low complexity" evidence="1">
    <location>
        <begin position="47"/>
        <end position="56"/>
    </location>
</feature>
<dbReference type="InterPro" id="IPR013922">
    <property type="entry name" value="Cyclin_PHO80-like"/>
</dbReference>
<dbReference type="Proteomes" id="UP000054166">
    <property type="component" value="Unassembled WGS sequence"/>
</dbReference>
<dbReference type="GO" id="GO:0019901">
    <property type="term" value="F:protein kinase binding"/>
    <property type="evidence" value="ECO:0007669"/>
    <property type="project" value="InterPro"/>
</dbReference>
<feature type="compositionally biased region" description="Polar residues" evidence="1">
    <location>
        <begin position="440"/>
        <end position="452"/>
    </location>
</feature>
<sequence length="621" mass="66671">MHAISHSLAQRAHRGAPPATRTRARWQPYNAIQSLSARSSPAGYLHTPASSVSSASPTPPHALTVSENDRLRNIIITPPVVSQTPREVPIRDVQKSKYVIGLVDQAVKSLCDIWHPQDIPNAFLTSSRATVAGAQGGEPLTPLITKHTINQFHSRNTQLPSPISPSTQPSPISPPFMPTHAPHQADSCIASQSNLVPIKGFVHEVLRRSRTSGSVLQTALCYLEAIRAKVPELVEREKMGDGVQGEPDLSGKIVQGDLEAEEWRELSLDSVMADFIHMDAAVDTDSAEPEAMATVKVVDSDDAPQGASSFTSQLSTSNRDFTLSGLKSHLVQNLVKKPKVPAGPLPPLAPLPSPLLCPRRTFLASLILASKFTQDRCYSNKAWAKLSGLPPREIGRCERALGDALEWRLWVGKTPAGCPLPSSNRPVVRSKSDGELIANSGPSETRSNSCFSTPPPRQLSRNSQGAGLRRASTLPPSGFGQDPLVPAPTVPEDSWEALPWTPASVTTSVSSNDSPPTPSLSHSPSSTDSSSGDRTIQMSTFIDTTSPPSRFFPFGISDKVHPQTLDVPAAPYTYAAQPQAMLDVDPTSGLSFPSYVLHGVGTTFVYNNSVGPDAMYSHWPV</sequence>
<dbReference type="STRING" id="765440.A0A0C3BZA6"/>
<reference evidence="2 3" key="1">
    <citation type="submission" date="2014-04" db="EMBL/GenBank/DDBJ databases">
        <authorList>
            <consortium name="DOE Joint Genome Institute"/>
            <person name="Kuo A."/>
            <person name="Tarkka M."/>
            <person name="Buscot F."/>
            <person name="Kohler A."/>
            <person name="Nagy L.G."/>
            <person name="Floudas D."/>
            <person name="Copeland A."/>
            <person name="Barry K.W."/>
            <person name="Cichocki N."/>
            <person name="Veneault-Fourrey C."/>
            <person name="LaButti K."/>
            <person name="Lindquist E.A."/>
            <person name="Lipzen A."/>
            <person name="Lundell T."/>
            <person name="Morin E."/>
            <person name="Murat C."/>
            <person name="Sun H."/>
            <person name="Tunlid A."/>
            <person name="Henrissat B."/>
            <person name="Grigoriev I.V."/>
            <person name="Hibbett D.S."/>
            <person name="Martin F."/>
            <person name="Nordberg H.P."/>
            <person name="Cantor M.N."/>
            <person name="Hua S.X."/>
        </authorList>
    </citation>
    <scope>NUCLEOTIDE SEQUENCE [LARGE SCALE GENOMIC DNA]</scope>
    <source>
        <strain evidence="2 3">F 1598</strain>
    </source>
</reference>
<dbReference type="GO" id="GO:0005634">
    <property type="term" value="C:nucleus"/>
    <property type="evidence" value="ECO:0007669"/>
    <property type="project" value="TreeGrafter"/>
</dbReference>
<dbReference type="PANTHER" id="PTHR15615">
    <property type="match status" value="1"/>
</dbReference>
<protein>
    <recommendedName>
        <fullName evidence="4">Cyclin N-terminal domain-containing protein</fullName>
    </recommendedName>
</protein>
<keyword evidence="3" id="KW-1185">Reference proteome</keyword>